<dbReference type="EMBL" id="AILY01000047">
    <property type="protein sequence ID" value="EJF83280.1"/>
    <property type="molecule type" value="Genomic_DNA"/>
</dbReference>
<evidence type="ECO:0000313" key="2">
    <source>
        <dbReference type="Proteomes" id="UP000001077"/>
    </source>
</evidence>
<comment type="caution">
    <text evidence="1">The sequence shown here is derived from an EMBL/GenBank/DDBJ whole genome shotgun (WGS) entry which is preliminary data.</text>
</comment>
<sequence>MRQDNKNILENNTPLNDKTCLEAIPYKQALQQNGWGELKPITAALLPVKPFSLLQLPTPLMNYVYDVADSQQAPMDFIAISALCALA</sequence>
<protein>
    <submittedName>
        <fullName evidence="1">Uncharacterized protein</fullName>
    </submittedName>
</protein>
<organism evidence="1 2">
    <name type="scientific">Bartonella rattimassiliensis 15908</name>
    <dbReference type="NCBI Taxonomy" id="1094556"/>
    <lineage>
        <taxon>Bacteria</taxon>
        <taxon>Pseudomonadati</taxon>
        <taxon>Pseudomonadota</taxon>
        <taxon>Alphaproteobacteria</taxon>
        <taxon>Hyphomicrobiales</taxon>
        <taxon>Bartonellaceae</taxon>
        <taxon>Bartonella</taxon>
    </lineage>
</organism>
<reference evidence="1 2" key="1">
    <citation type="submission" date="2012-03" db="EMBL/GenBank/DDBJ databases">
        <title>The Genome Sequence of Bartonella rattimassiliensis 15908.</title>
        <authorList>
            <consortium name="The Broad Institute Genome Sequencing Platform"/>
            <consortium name="The Broad Institute Genome Sequencing Center for Infectious Disease"/>
            <person name="Feldgarden M."/>
            <person name="Kirby J."/>
            <person name="Kosoy M."/>
            <person name="Birtles R."/>
            <person name="Probert W.S."/>
            <person name="Chiaraviglio L."/>
            <person name="Young S.K."/>
            <person name="Zeng Q."/>
            <person name="Gargeya S."/>
            <person name="Fitzgerald M."/>
            <person name="Haas B."/>
            <person name="Abouelleil A."/>
            <person name="Alvarado L."/>
            <person name="Arachchi H.M."/>
            <person name="Berlin A."/>
            <person name="Chapman S.B."/>
            <person name="Gearin G."/>
            <person name="Goldberg J."/>
            <person name="Griggs A."/>
            <person name="Gujja S."/>
            <person name="Hansen M."/>
            <person name="Heiman D."/>
            <person name="Howarth C."/>
            <person name="Larimer J."/>
            <person name="Lui A."/>
            <person name="MacDonald P.J.P."/>
            <person name="McCowen C."/>
            <person name="Montmayeur A."/>
            <person name="Murphy C."/>
            <person name="Neiman D."/>
            <person name="Pearson M."/>
            <person name="Priest M."/>
            <person name="Roberts A."/>
            <person name="Saif S."/>
            <person name="Shea T."/>
            <person name="Sisk P."/>
            <person name="Stolte C."/>
            <person name="Sykes S."/>
            <person name="Wortman J."/>
            <person name="Nusbaum C."/>
            <person name="Birren B."/>
        </authorList>
    </citation>
    <scope>NUCLEOTIDE SEQUENCE [LARGE SCALE GENOMIC DNA]</scope>
    <source>
        <strain evidence="1 2">15908</strain>
    </source>
</reference>
<name>J1JGL4_9HYPH</name>
<proteinExistence type="predicted"/>
<dbReference type="Proteomes" id="UP000001077">
    <property type="component" value="Unassembled WGS sequence"/>
</dbReference>
<keyword evidence="2" id="KW-1185">Reference proteome</keyword>
<dbReference type="HOGENOM" id="CLU_2488469_0_0_5"/>
<feature type="non-terminal residue" evidence="1">
    <location>
        <position position="87"/>
    </location>
</feature>
<evidence type="ECO:0000313" key="1">
    <source>
        <dbReference type="EMBL" id="EJF83280.1"/>
    </source>
</evidence>
<accession>J1JGL4</accession>
<dbReference type="AlphaFoldDB" id="J1JGL4"/>
<dbReference type="eggNOG" id="COG4643">
    <property type="taxonomic scope" value="Bacteria"/>
</dbReference>
<gene>
    <name evidence="1" type="ORF">MCY_01315</name>
</gene>